<evidence type="ECO:0000313" key="2">
    <source>
        <dbReference type="Proteomes" id="UP000183038"/>
    </source>
</evidence>
<dbReference type="OrthoDB" id="9814970at2"/>
<dbReference type="PANTHER" id="PTHR10000:SF53">
    <property type="entry name" value="5-AMINO-6-(5-PHOSPHO-D-RIBITYLAMINO)URACIL PHOSPHATASE YBJI-RELATED"/>
    <property type="match status" value="1"/>
</dbReference>
<dbReference type="SFLD" id="SFLDG01144">
    <property type="entry name" value="C2.B.4:_PGP_Like"/>
    <property type="match status" value="1"/>
</dbReference>
<evidence type="ECO:0000313" key="1">
    <source>
        <dbReference type="EMBL" id="SEC11896.1"/>
    </source>
</evidence>
<dbReference type="Pfam" id="PF08282">
    <property type="entry name" value="Hydrolase_3"/>
    <property type="match status" value="1"/>
</dbReference>
<dbReference type="SFLD" id="SFLDS00003">
    <property type="entry name" value="Haloacid_Dehalogenase"/>
    <property type="match status" value="1"/>
</dbReference>
<proteinExistence type="predicted"/>
<accession>A0A1H4PWY5</accession>
<gene>
    <name evidence="1" type="ORF">SAMN05192540_2404</name>
</gene>
<dbReference type="SFLD" id="SFLDG01140">
    <property type="entry name" value="C2.B:_Phosphomannomutase_and_P"/>
    <property type="match status" value="1"/>
</dbReference>
<dbReference type="AlphaFoldDB" id="A0A1H4PWY5"/>
<reference evidence="1 2" key="1">
    <citation type="submission" date="2016-10" db="EMBL/GenBank/DDBJ databases">
        <authorList>
            <person name="de Groot N.N."/>
        </authorList>
    </citation>
    <scope>NUCLEOTIDE SEQUENCE [LARGE SCALE GENOMIC DNA]</scope>
    <source>
        <strain evidence="1 2">MAR_2009_71</strain>
    </source>
</reference>
<dbReference type="PANTHER" id="PTHR10000">
    <property type="entry name" value="PHOSPHOSERINE PHOSPHATASE"/>
    <property type="match status" value="1"/>
</dbReference>
<dbReference type="InterPro" id="IPR006379">
    <property type="entry name" value="HAD-SF_hydro_IIB"/>
</dbReference>
<dbReference type="InterPro" id="IPR000150">
    <property type="entry name" value="Cof"/>
</dbReference>
<dbReference type="InterPro" id="IPR023214">
    <property type="entry name" value="HAD_sf"/>
</dbReference>
<dbReference type="GO" id="GO:0000287">
    <property type="term" value="F:magnesium ion binding"/>
    <property type="evidence" value="ECO:0007669"/>
    <property type="project" value="TreeGrafter"/>
</dbReference>
<dbReference type="GO" id="GO:0005829">
    <property type="term" value="C:cytosol"/>
    <property type="evidence" value="ECO:0007669"/>
    <property type="project" value="TreeGrafter"/>
</dbReference>
<name>A0A1H4PWY5_9FLAO</name>
<dbReference type="Gene3D" id="3.30.1240.10">
    <property type="match status" value="1"/>
</dbReference>
<dbReference type="CDD" id="cd07518">
    <property type="entry name" value="HAD_YbiV-Like"/>
    <property type="match status" value="1"/>
</dbReference>
<dbReference type="Gene3D" id="3.40.50.1000">
    <property type="entry name" value="HAD superfamily/HAD-like"/>
    <property type="match status" value="1"/>
</dbReference>
<organism evidence="1 2">
    <name type="scientific">Maribacter dokdonensis</name>
    <dbReference type="NCBI Taxonomy" id="320912"/>
    <lineage>
        <taxon>Bacteria</taxon>
        <taxon>Pseudomonadati</taxon>
        <taxon>Bacteroidota</taxon>
        <taxon>Flavobacteriia</taxon>
        <taxon>Flavobacteriales</taxon>
        <taxon>Flavobacteriaceae</taxon>
        <taxon>Maribacter</taxon>
    </lineage>
</organism>
<dbReference type="NCBIfam" id="TIGR00099">
    <property type="entry name" value="Cof-subfamily"/>
    <property type="match status" value="1"/>
</dbReference>
<protein>
    <submittedName>
        <fullName evidence="1">Uncharacterized protein</fullName>
    </submittedName>
</protein>
<dbReference type="GO" id="GO:0016791">
    <property type="term" value="F:phosphatase activity"/>
    <property type="evidence" value="ECO:0007669"/>
    <property type="project" value="TreeGrafter"/>
</dbReference>
<dbReference type="Proteomes" id="UP000183038">
    <property type="component" value="Unassembled WGS sequence"/>
</dbReference>
<dbReference type="NCBIfam" id="TIGR01484">
    <property type="entry name" value="HAD-SF-IIB"/>
    <property type="match status" value="1"/>
</dbReference>
<dbReference type="EMBL" id="FNTB01000001">
    <property type="protein sequence ID" value="SEC11896.1"/>
    <property type="molecule type" value="Genomic_DNA"/>
</dbReference>
<dbReference type="InterPro" id="IPR036412">
    <property type="entry name" value="HAD-like_sf"/>
</dbReference>
<dbReference type="RefSeq" id="WP_074672972.1">
    <property type="nucleotide sequence ID" value="NZ_FNTB01000001.1"/>
</dbReference>
<dbReference type="SUPFAM" id="SSF56784">
    <property type="entry name" value="HAD-like"/>
    <property type="match status" value="1"/>
</dbReference>
<sequence>MDLSKIKMVVSDMDGTLLNSNHQVSEQFFELFKELQSRDITFVAASGRQYNSIIDKLAPIKDKIIVIAENGGFAKKQDTEILVTPLDQQQVAEILATLDKIPNIHPVLCGKHQAYLTNKSNEFVNKLAEYYTEFEIIDNLNTFTSEVIKIAIYHFESSEQFIYPFVKHFEKDLKVKVSGENWLDISNMNAHKGYALSKVMDSYNLKSNEIMVFGDYNNDLEMLALSDYGFAMANAHPNVKKVAKYSTLSNDDNGVEHILKMLVK</sequence>